<dbReference type="InterPro" id="IPR050428">
    <property type="entry name" value="TCS_sensor_his_kinase"/>
</dbReference>
<sequence>MKVTHSLRGRLLWFLLAAITLAALAQASIAYRTALDDADQIFDYHMQQMALSLRSSTPLSNTEANERVESAPGNDDLVVQMWSPDGVQVFHSVSRARLPQRAVLGFSNVKANGTTYRVFSIQTNNQTVQVAQDLAVRRNMAGNLALRTLGPIAVMMPILMLVVWWVVSGSLEPVARVRKQVARRQADDLSPVSEAGLPDEVRPLVHELNLLFGRVRTAFDAQQHFVADAAHELRTPLAALRLQAQSLDRAADPEARKVAVSRLTAGIDRATRLVEQLLVLARQEASAATGAARQQVDLAELARRTVGDLVGLAQAKDVDLGLQHADAATIDGQPDALHILLRNLVENGVKYTPNGGTVDIAVRADKDSVEVVVEDSGPGIPPEERERVFDRFYRVAGSEAAGSGLGLAIIKAIAERHGASLKLDKSERLGGLAASVRFPL</sequence>
<keyword evidence="6 13" id="KW-0812">Transmembrane</keyword>
<feature type="transmembrane region" description="Helical" evidence="13">
    <location>
        <begin position="144"/>
        <end position="167"/>
    </location>
</feature>
<dbReference type="InterPro" id="IPR005467">
    <property type="entry name" value="His_kinase_dom"/>
</dbReference>
<protein>
    <recommendedName>
        <fullName evidence="3">histidine kinase</fullName>
        <ecNumber evidence="3">2.7.13.3</ecNumber>
    </recommendedName>
</protein>
<dbReference type="SUPFAM" id="SSF55874">
    <property type="entry name" value="ATPase domain of HSP90 chaperone/DNA topoisomerase II/histidine kinase"/>
    <property type="match status" value="1"/>
</dbReference>
<proteinExistence type="predicted"/>
<dbReference type="Gene3D" id="3.30.565.10">
    <property type="entry name" value="Histidine kinase-like ATPase, C-terminal domain"/>
    <property type="match status" value="1"/>
</dbReference>
<dbReference type="PROSITE" id="PS50109">
    <property type="entry name" value="HIS_KIN"/>
    <property type="match status" value="1"/>
</dbReference>
<dbReference type="SMART" id="SM00387">
    <property type="entry name" value="HATPase_c"/>
    <property type="match status" value="1"/>
</dbReference>
<evidence type="ECO:0000256" key="12">
    <source>
        <dbReference type="ARBA" id="ARBA00023136"/>
    </source>
</evidence>
<dbReference type="InterPro" id="IPR013727">
    <property type="entry name" value="2CSK_N"/>
</dbReference>
<dbReference type="EC" id="2.7.13.3" evidence="3"/>
<dbReference type="PRINTS" id="PR00344">
    <property type="entry name" value="BCTRLSENSOR"/>
</dbReference>
<keyword evidence="14" id="KW-0732">Signal</keyword>
<dbReference type="InterPro" id="IPR036097">
    <property type="entry name" value="HisK_dim/P_sf"/>
</dbReference>
<name>A0ABW0MN48_9BURK</name>
<dbReference type="CDD" id="cd00082">
    <property type="entry name" value="HisKA"/>
    <property type="match status" value="1"/>
</dbReference>
<dbReference type="InterPro" id="IPR003594">
    <property type="entry name" value="HATPase_dom"/>
</dbReference>
<evidence type="ECO:0000256" key="9">
    <source>
        <dbReference type="ARBA" id="ARBA00022840"/>
    </source>
</evidence>
<keyword evidence="18" id="KW-1185">Reference proteome</keyword>
<dbReference type="Pfam" id="PF00512">
    <property type="entry name" value="HisKA"/>
    <property type="match status" value="1"/>
</dbReference>
<keyword evidence="12 13" id="KW-0472">Membrane</keyword>
<evidence type="ECO:0000256" key="1">
    <source>
        <dbReference type="ARBA" id="ARBA00000085"/>
    </source>
</evidence>
<dbReference type="InterPro" id="IPR003661">
    <property type="entry name" value="HisK_dim/P_dom"/>
</dbReference>
<feature type="domain" description="Histidine kinase" evidence="15">
    <location>
        <begin position="228"/>
        <end position="440"/>
    </location>
</feature>
<gene>
    <name evidence="17" type="ORF">ACFPQ5_15765</name>
</gene>
<evidence type="ECO:0000256" key="14">
    <source>
        <dbReference type="SAM" id="SignalP"/>
    </source>
</evidence>
<evidence type="ECO:0000256" key="2">
    <source>
        <dbReference type="ARBA" id="ARBA00004141"/>
    </source>
</evidence>
<feature type="signal peptide" evidence="14">
    <location>
        <begin position="1"/>
        <end position="27"/>
    </location>
</feature>
<evidence type="ECO:0000256" key="10">
    <source>
        <dbReference type="ARBA" id="ARBA00022989"/>
    </source>
</evidence>
<keyword evidence="10 13" id="KW-1133">Transmembrane helix</keyword>
<evidence type="ECO:0000256" key="4">
    <source>
        <dbReference type="ARBA" id="ARBA00022553"/>
    </source>
</evidence>
<keyword evidence="5" id="KW-0808">Transferase</keyword>
<dbReference type="InterPro" id="IPR003660">
    <property type="entry name" value="HAMP_dom"/>
</dbReference>
<dbReference type="RefSeq" id="WP_379757536.1">
    <property type="nucleotide sequence ID" value="NZ_JBHSMR010000013.1"/>
</dbReference>
<keyword evidence="8" id="KW-0418">Kinase</keyword>
<dbReference type="PANTHER" id="PTHR45436">
    <property type="entry name" value="SENSOR HISTIDINE KINASE YKOH"/>
    <property type="match status" value="1"/>
</dbReference>
<evidence type="ECO:0000256" key="8">
    <source>
        <dbReference type="ARBA" id="ARBA00022777"/>
    </source>
</evidence>
<dbReference type="InterPro" id="IPR036890">
    <property type="entry name" value="HATPase_C_sf"/>
</dbReference>
<organism evidence="17 18">
    <name type="scientific">Massilia suwonensis</name>
    <dbReference type="NCBI Taxonomy" id="648895"/>
    <lineage>
        <taxon>Bacteria</taxon>
        <taxon>Pseudomonadati</taxon>
        <taxon>Pseudomonadota</taxon>
        <taxon>Betaproteobacteria</taxon>
        <taxon>Burkholderiales</taxon>
        <taxon>Oxalobacteraceae</taxon>
        <taxon>Telluria group</taxon>
        <taxon>Massilia</taxon>
    </lineage>
</organism>
<dbReference type="InterPro" id="IPR004358">
    <property type="entry name" value="Sig_transdc_His_kin-like_C"/>
</dbReference>
<dbReference type="EMBL" id="JBHSMR010000013">
    <property type="protein sequence ID" value="MFC5479654.1"/>
    <property type="molecule type" value="Genomic_DNA"/>
</dbReference>
<keyword evidence="7" id="KW-0547">Nucleotide-binding</keyword>
<dbReference type="Pfam" id="PF02518">
    <property type="entry name" value="HATPase_c"/>
    <property type="match status" value="1"/>
</dbReference>
<comment type="catalytic activity">
    <reaction evidence="1">
        <text>ATP + protein L-histidine = ADP + protein N-phospho-L-histidine.</text>
        <dbReference type="EC" id="2.7.13.3"/>
    </reaction>
</comment>
<evidence type="ECO:0000313" key="17">
    <source>
        <dbReference type="EMBL" id="MFC5479654.1"/>
    </source>
</evidence>
<comment type="subcellular location">
    <subcellularLocation>
        <location evidence="2">Membrane</location>
        <topology evidence="2">Multi-pass membrane protein</topology>
    </subcellularLocation>
</comment>
<dbReference type="Gene3D" id="1.10.287.130">
    <property type="match status" value="1"/>
</dbReference>
<dbReference type="Proteomes" id="UP001596101">
    <property type="component" value="Unassembled WGS sequence"/>
</dbReference>
<keyword evidence="11" id="KW-0902">Two-component regulatory system</keyword>
<feature type="chain" id="PRO_5046753215" description="histidine kinase" evidence="14">
    <location>
        <begin position="28"/>
        <end position="440"/>
    </location>
</feature>
<dbReference type="GO" id="GO:0005524">
    <property type="term" value="F:ATP binding"/>
    <property type="evidence" value="ECO:0007669"/>
    <property type="project" value="UniProtKB-KW"/>
</dbReference>
<keyword evidence="9 17" id="KW-0067">ATP-binding</keyword>
<evidence type="ECO:0000259" key="16">
    <source>
        <dbReference type="PROSITE" id="PS50885"/>
    </source>
</evidence>
<evidence type="ECO:0000256" key="11">
    <source>
        <dbReference type="ARBA" id="ARBA00023012"/>
    </source>
</evidence>
<accession>A0ABW0MN48</accession>
<evidence type="ECO:0000256" key="6">
    <source>
        <dbReference type="ARBA" id="ARBA00022692"/>
    </source>
</evidence>
<feature type="domain" description="HAMP" evidence="16">
    <location>
        <begin position="168"/>
        <end position="220"/>
    </location>
</feature>
<evidence type="ECO:0000259" key="15">
    <source>
        <dbReference type="PROSITE" id="PS50109"/>
    </source>
</evidence>
<dbReference type="PANTHER" id="PTHR45436:SF14">
    <property type="entry name" value="SENSOR PROTEIN QSEC"/>
    <property type="match status" value="1"/>
</dbReference>
<dbReference type="SUPFAM" id="SSF47384">
    <property type="entry name" value="Homodimeric domain of signal transducing histidine kinase"/>
    <property type="match status" value="1"/>
</dbReference>
<evidence type="ECO:0000256" key="3">
    <source>
        <dbReference type="ARBA" id="ARBA00012438"/>
    </source>
</evidence>
<comment type="caution">
    <text evidence="17">The sequence shown here is derived from an EMBL/GenBank/DDBJ whole genome shotgun (WGS) entry which is preliminary data.</text>
</comment>
<reference evidence="18" key="1">
    <citation type="journal article" date="2019" name="Int. J. Syst. Evol. Microbiol.">
        <title>The Global Catalogue of Microorganisms (GCM) 10K type strain sequencing project: providing services to taxonomists for standard genome sequencing and annotation.</title>
        <authorList>
            <consortium name="The Broad Institute Genomics Platform"/>
            <consortium name="The Broad Institute Genome Sequencing Center for Infectious Disease"/>
            <person name="Wu L."/>
            <person name="Ma J."/>
        </authorList>
    </citation>
    <scope>NUCLEOTIDE SEQUENCE [LARGE SCALE GENOMIC DNA]</scope>
    <source>
        <strain evidence="18">CCUG 43111</strain>
    </source>
</reference>
<dbReference type="PROSITE" id="PS50885">
    <property type="entry name" value="HAMP"/>
    <property type="match status" value="1"/>
</dbReference>
<evidence type="ECO:0000256" key="13">
    <source>
        <dbReference type="SAM" id="Phobius"/>
    </source>
</evidence>
<evidence type="ECO:0000313" key="18">
    <source>
        <dbReference type="Proteomes" id="UP001596101"/>
    </source>
</evidence>
<evidence type="ECO:0000256" key="5">
    <source>
        <dbReference type="ARBA" id="ARBA00022679"/>
    </source>
</evidence>
<keyword evidence="4" id="KW-0597">Phosphoprotein</keyword>
<dbReference type="Pfam" id="PF08521">
    <property type="entry name" value="2CSK_N"/>
    <property type="match status" value="1"/>
</dbReference>
<dbReference type="SMART" id="SM00388">
    <property type="entry name" value="HisKA"/>
    <property type="match status" value="1"/>
</dbReference>
<evidence type="ECO:0000256" key="7">
    <source>
        <dbReference type="ARBA" id="ARBA00022741"/>
    </source>
</evidence>